<dbReference type="EMBL" id="JARBJD010000241">
    <property type="protein sequence ID" value="KAK2946012.1"/>
    <property type="molecule type" value="Genomic_DNA"/>
</dbReference>
<keyword evidence="2" id="KW-1185">Reference proteome</keyword>
<evidence type="ECO:0000313" key="1">
    <source>
        <dbReference type="EMBL" id="KAK2946012.1"/>
    </source>
</evidence>
<protein>
    <submittedName>
        <fullName evidence="1">Uncharacterized protein</fullName>
    </submittedName>
</protein>
<comment type="caution">
    <text evidence="1">The sequence shown here is derived from an EMBL/GenBank/DDBJ whole genome shotgun (WGS) entry which is preliminary data.</text>
</comment>
<sequence>MTGFCLGRGSYSMLVENGGSELNITLSWSESTKALTAAAPLSTESAEGRLEWATEYEVTKVLWIPEDVPTVQEVAIAGKVTFTTPPEPPALTSFLLDRYDEQKKVVYFNLTGMRLDPKATYKVGLSASASVNHTIDMKYSTTNGKWEGSAVLYPSSDAKLIYGTNYKVYSFKSGTDPIELLRDALPDIEIIPEPARLENVWHYSFSTDVKLILTTHLLSPGAEYLLNVSGTPRASGSSELHNTILTVTAQQATRTEHYAKLYPFADAQLLFGHDYTIIEMKRKNDSLPVLINPSSNSFTTGDEPLRLTRFEVSHNDSEKKTVTFVMEGRVLDQTKQYTVILRESKNNRSISVTHKSDGKWEGSAVGRLFLKGCKTLWSVTKKYFLPNYRSPV</sequence>
<evidence type="ECO:0000313" key="2">
    <source>
        <dbReference type="Proteomes" id="UP001281761"/>
    </source>
</evidence>
<dbReference type="Proteomes" id="UP001281761">
    <property type="component" value="Unassembled WGS sequence"/>
</dbReference>
<organism evidence="1 2">
    <name type="scientific">Blattamonas nauphoetae</name>
    <dbReference type="NCBI Taxonomy" id="2049346"/>
    <lineage>
        <taxon>Eukaryota</taxon>
        <taxon>Metamonada</taxon>
        <taxon>Preaxostyla</taxon>
        <taxon>Oxymonadida</taxon>
        <taxon>Blattamonas</taxon>
    </lineage>
</organism>
<name>A0ABQ9X2U2_9EUKA</name>
<gene>
    <name evidence="1" type="ORF">BLNAU_19088</name>
</gene>
<accession>A0ABQ9X2U2</accession>
<proteinExistence type="predicted"/>
<reference evidence="1 2" key="1">
    <citation type="journal article" date="2022" name="bioRxiv">
        <title>Genomics of Preaxostyla Flagellates Illuminates Evolutionary Transitions and the Path Towards Mitochondrial Loss.</title>
        <authorList>
            <person name="Novak L.V.F."/>
            <person name="Treitli S.C."/>
            <person name="Pyrih J."/>
            <person name="Halakuc P."/>
            <person name="Pipaliya S.V."/>
            <person name="Vacek V."/>
            <person name="Brzon O."/>
            <person name="Soukal P."/>
            <person name="Eme L."/>
            <person name="Dacks J.B."/>
            <person name="Karnkowska A."/>
            <person name="Elias M."/>
            <person name="Hampl V."/>
        </authorList>
    </citation>
    <scope>NUCLEOTIDE SEQUENCE [LARGE SCALE GENOMIC DNA]</scope>
    <source>
        <strain evidence="1">NAU3</strain>
        <tissue evidence="1">Gut</tissue>
    </source>
</reference>